<accession>A0ABQ3C738</accession>
<dbReference type="RefSeq" id="WP_027885826.1">
    <property type="nucleotide sequence ID" value="NZ_BMWY01000032.1"/>
</dbReference>
<feature type="signal peptide" evidence="1">
    <location>
        <begin position="1"/>
        <end position="21"/>
    </location>
</feature>
<evidence type="ECO:0000313" key="4">
    <source>
        <dbReference type="Proteomes" id="UP000615593"/>
    </source>
</evidence>
<organism evidence="3 4">
    <name type="scientific">Mesonia mobilis</name>
    <dbReference type="NCBI Taxonomy" id="369791"/>
    <lineage>
        <taxon>Bacteria</taxon>
        <taxon>Pseudomonadati</taxon>
        <taxon>Bacteroidota</taxon>
        <taxon>Flavobacteriia</taxon>
        <taxon>Flavobacteriales</taxon>
        <taxon>Flavobacteriaceae</taxon>
        <taxon>Mesonia</taxon>
    </lineage>
</organism>
<dbReference type="GeneID" id="94370537"/>
<keyword evidence="4" id="KW-1185">Reference proteome</keyword>
<dbReference type="InterPro" id="IPR024311">
    <property type="entry name" value="Lipocalin-like"/>
</dbReference>
<comment type="caution">
    <text evidence="3">The sequence shown here is derived from an EMBL/GenBank/DDBJ whole genome shotgun (WGS) entry which is preliminary data.</text>
</comment>
<keyword evidence="1" id="KW-0732">Signal</keyword>
<feature type="chain" id="PRO_5046105820" description="Lipocalin-like domain-containing protein" evidence="1">
    <location>
        <begin position="22"/>
        <end position="266"/>
    </location>
</feature>
<protein>
    <recommendedName>
        <fullName evidence="2">Lipocalin-like domain-containing protein</fullName>
    </recommendedName>
</protein>
<feature type="domain" description="Lipocalin-like" evidence="2">
    <location>
        <begin position="33"/>
        <end position="120"/>
    </location>
</feature>
<dbReference type="Proteomes" id="UP000615593">
    <property type="component" value="Unassembled WGS sequence"/>
</dbReference>
<evidence type="ECO:0000313" key="3">
    <source>
        <dbReference type="EMBL" id="GGZ65953.1"/>
    </source>
</evidence>
<evidence type="ECO:0000256" key="1">
    <source>
        <dbReference type="SAM" id="SignalP"/>
    </source>
</evidence>
<reference evidence="4" key="1">
    <citation type="journal article" date="2019" name="Int. J. Syst. Evol. Microbiol.">
        <title>The Global Catalogue of Microorganisms (GCM) 10K type strain sequencing project: providing services to taxonomists for standard genome sequencing and annotation.</title>
        <authorList>
            <consortium name="The Broad Institute Genomics Platform"/>
            <consortium name="The Broad Institute Genome Sequencing Center for Infectious Disease"/>
            <person name="Wu L."/>
            <person name="Ma J."/>
        </authorList>
    </citation>
    <scope>NUCLEOTIDE SEQUENCE [LARGE SCALE GENOMIC DNA]</scope>
    <source>
        <strain evidence="4">KCTC 12708</strain>
    </source>
</reference>
<proteinExistence type="predicted"/>
<gene>
    <name evidence="3" type="ORF">GCM10008088_28780</name>
</gene>
<evidence type="ECO:0000259" key="2">
    <source>
        <dbReference type="Pfam" id="PF13648"/>
    </source>
</evidence>
<name>A0ABQ3C738_9FLAO</name>
<sequence>MKKLNLLLTIILGITILSCSSDDENSNGNDSDLIGTWYGVSSTFNGNNSGIPDNSILKFTTDNRVEFIYEGFGNNGEDISEFGDWLENGNTLTITFDEADAGLENYVLEILELNDTTLKWRTEIVGEGTLIETFSKNQNATVDLSQFQDYNLEFTVDIAAYGPNEPYEFQATFLTTDGDDQIVEMTETYSGLTANTDDFISDSKIVKEYKVVGIRATAVSSNVGALQVKLTRVSNQNEIVNSFENIQNSATISYDFETGNETSTSN</sequence>
<dbReference type="PROSITE" id="PS51257">
    <property type="entry name" value="PROKAR_LIPOPROTEIN"/>
    <property type="match status" value="1"/>
</dbReference>
<dbReference type="Pfam" id="PF13648">
    <property type="entry name" value="Lipocalin_4"/>
    <property type="match status" value="1"/>
</dbReference>
<dbReference type="EMBL" id="BMWY01000032">
    <property type="protein sequence ID" value="GGZ65953.1"/>
    <property type="molecule type" value="Genomic_DNA"/>
</dbReference>